<keyword evidence="1" id="KW-1133">Transmembrane helix</keyword>
<evidence type="ECO:0000313" key="3">
    <source>
        <dbReference type="Proteomes" id="UP000093336"/>
    </source>
</evidence>
<proteinExistence type="predicted"/>
<gene>
    <name evidence="2" type="ORF">A8135_04065</name>
</gene>
<evidence type="ECO:0000313" key="2">
    <source>
        <dbReference type="EMBL" id="OCH96825.1"/>
    </source>
</evidence>
<dbReference type="EMBL" id="LYOZ01000052">
    <property type="protein sequence ID" value="OCH96825.1"/>
    <property type="molecule type" value="Genomic_DNA"/>
</dbReference>
<protein>
    <submittedName>
        <fullName evidence="2">Uncharacterized protein</fullName>
    </submittedName>
</protein>
<keyword evidence="3" id="KW-1185">Reference proteome</keyword>
<comment type="caution">
    <text evidence="2">The sequence shown here is derived from an EMBL/GenBank/DDBJ whole genome shotgun (WGS) entry which is preliminary data.</text>
</comment>
<name>A0ABX2XQD5_9GAMM</name>
<accession>A0ABX2XQD5</accession>
<dbReference type="Proteomes" id="UP000093336">
    <property type="component" value="Unassembled WGS sequence"/>
</dbReference>
<evidence type="ECO:0000256" key="1">
    <source>
        <dbReference type="SAM" id="Phobius"/>
    </source>
</evidence>
<keyword evidence="1" id="KW-0812">Transmembrane</keyword>
<organism evidence="2 3">
    <name type="scientific">Legionella jamestowniensis</name>
    <dbReference type="NCBI Taxonomy" id="455"/>
    <lineage>
        <taxon>Bacteria</taxon>
        <taxon>Pseudomonadati</taxon>
        <taxon>Pseudomonadota</taxon>
        <taxon>Gammaproteobacteria</taxon>
        <taxon>Legionellales</taxon>
        <taxon>Legionellaceae</taxon>
        <taxon>Legionella</taxon>
    </lineage>
</organism>
<reference evidence="2 3" key="1">
    <citation type="submission" date="2016-05" db="EMBL/GenBank/DDBJ databases">
        <authorList>
            <person name="Prochazka B."/>
            <person name="Indra A."/>
            <person name="Hasenberger P."/>
            <person name="Blaschitz M."/>
            <person name="Wagner L."/>
            <person name="Wewalka G."/>
            <person name="Sorschag S."/>
            <person name="Schmid D."/>
            <person name="Ruppitsch W."/>
        </authorList>
    </citation>
    <scope>NUCLEOTIDE SEQUENCE [LARGE SCALE GENOMIC DNA]</scope>
    <source>
        <strain evidence="2 3">974010_12</strain>
    </source>
</reference>
<feature type="transmembrane region" description="Helical" evidence="1">
    <location>
        <begin position="6"/>
        <end position="25"/>
    </location>
</feature>
<sequence>MTLTNSSLYSINITLIFFGYSLIKLNCFMTIMPKKAYTSAVMFLREVTELDFFGWVDNDYNVDAVAYFPVREITKLASLLVLPEKIRKEMHMEITPHFIRVAIPKINSSPMIDYLSGFQKTVDVKKEERPLIEQRLLNIATVSMPTGSFAKSAPRTIEEQVDLFHQHVELSYKLIREQTKFFPDELAICVMPEFYSHCQFGAKSSLFMSYNAQQELVAGYCKVSKKYPSLLIMVNVTATTPTEVTDDEGLSIGHKPKFQKTNMLLGLKEGSIVYASYKVNKGPTDIPNEELTSSEAERNTYWHGAVDKKLMPLAYFKQYKGITIAGSVCVDAAEGLLGKYLRKQFPEFSTDKFGPAVQIISSSSVALPLFKKRHEIDSNQVVTPEISHGLIIQADGHNTLNRSGVWLVEGENFIRQKPAGIQVLDDGTRVESYSITAKLLHNQLHDHVEEDIEEASSIRHSGIEPNLS</sequence>
<keyword evidence="1" id="KW-0472">Membrane</keyword>